<dbReference type="KEGG" id="sdf:ACG33_09895"/>
<proteinExistence type="predicted"/>
<organism evidence="2 3">
    <name type="scientific">Steroidobacter denitrificans</name>
    <dbReference type="NCBI Taxonomy" id="465721"/>
    <lineage>
        <taxon>Bacteria</taxon>
        <taxon>Pseudomonadati</taxon>
        <taxon>Pseudomonadota</taxon>
        <taxon>Gammaproteobacteria</taxon>
        <taxon>Steroidobacterales</taxon>
        <taxon>Steroidobacteraceae</taxon>
        <taxon>Steroidobacter</taxon>
    </lineage>
</organism>
<name>A0A127FAF9_STEDE</name>
<protein>
    <submittedName>
        <fullName evidence="2">Uncharacterized protein</fullName>
    </submittedName>
</protein>
<sequence length="109" mass="11957">MRPVHGDLPTTGNRGYAPLGTRNDTAPLFQCPRLRVSSLSRAAYRIAQETWMSIFETDPVSECIDTIDEFITTTLATRNSADFTAVANSIVDPWKSSDDADTDRSGNST</sequence>
<keyword evidence="3" id="KW-1185">Reference proteome</keyword>
<evidence type="ECO:0000256" key="1">
    <source>
        <dbReference type="SAM" id="MobiDB-lite"/>
    </source>
</evidence>
<evidence type="ECO:0000313" key="3">
    <source>
        <dbReference type="Proteomes" id="UP000070250"/>
    </source>
</evidence>
<dbReference type="Proteomes" id="UP000070250">
    <property type="component" value="Chromosome"/>
</dbReference>
<reference evidence="2 3" key="1">
    <citation type="submission" date="2015-06" db="EMBL/GenBank/DDBJ databases">
        <title>A Comprehensive Approach to Explore the Metabolic and Phylogenetic Diversity of Bacterial Steroid Degradation in the Environment: Testosterone as an Example.</title>
        <authorList>
            <person name="Yang F.-C."/>
            <person name="Chen Y.-L."/>
            <person name="Yu C.-P."/>
            <person name="Tang S.-L."/>
            <person name="Wang P.-H."/>
            <person name="Ismail W."/>
            <person name="Wang C.-H."/>
            <person name="Yang C.-Y."/>
            <person name="Chiang Y.-R."/>
        </authorList>
    </citation>
    <scope>NUCLEOTIDE SEQUENCE [LARGE SCALE GENOMIC DNA]</scope>
    <source>
        <strain evidence="2 3">DSM 18526</strain>
    </source>
</reference>
<accession>A0A127FAF9</accession>
<dbReference type="EMBL" id="CP011971">
    <property type="protein sequence ID" value="AMN47403.1"/>
    <property type="molecule type" value="Genomic_DNA"/>
</dbReference>
<gene>
    <name evidence="2" type="ORF">ACG33_09895</name>
</gene>
<feature type="region of interest" description="Disordered" evidence="1">
    <location>
        <begin position="1"/>
        <end position="22"/>
    </location>
</feature>
<evidence type="ECO:0000313" key="2">
    <source>
        <dbReference type="EMBL" id="AMN47403.1"/>
    </source>
</evidence>
<dbReference type="AlphaFoldDB" id="A0A127FAF9"/>